<evidence type="ECO:0000256" key="2">
    <source>
        <dbReference type="ARBA" id="ARBA00023015"/>
    </source>
</evidence>
<evidence type="ECO:0000313" key="9">
    <source>
        <dbReference type="Proteomes" id="UP001341840"/>
    </source>
</evidence>
<keyword evidence="7" id="KW-1133">Transmembrane helix</keyword>
<evidence type="ECO:0000256" key="7">
    <source>
        <dbReference type="SAM" id="Phobius"/>
    </source>
</evidence>
<accession>A0ABU6QMH8</accession>
<keyword evidence="7" id="KW-0472">Membrane</keyword>
<keyword evidence="5" id="KW-0539">Nucleus</keyword>
<evidence type="ECO:0000256" key="4">
    <source>
        <dbReference type="ARBA" id="ARBA00023163"/>
    </source>
</evidence>
<evidence type="ECO:0000256" key="3">
    <source>
        <dbReference type="ARBA" id="ARBA00023125"/>
    </source>
</evidence>
<keyword evidence="4" id="KW-0804">Transcription</keyword>
<evidence type="ECO:0000256" key="5">
    <source>
        <dbReference type="ARBA" id="ARBA00023242"/>
    </source>
</evidence>
<evidence type="ECO:0000313" key="8">
    <source>
        <dbReference type="EMBL" id="MED6112796.1"/>
    </source>
</evidence>
<evidence type="ECO:0000256" key="6">
    <source>
        <dbReference type="SAM" id="MobiDB-lite"/>
    </source>
</evidence>
<sequence length="361" mass="40141">MLTNSSRFSSKKAVNLVKATGRDFMKFKANSCGRCRSTVQERRIAELVVSSVLLIDSIFSLILGFLTTDPVQNPFSLSLVSALPSTTRGSASVDHQPCLYTTLPISQSAPRITENTLHDPGIQKAPDMAIRRNKATLAKHRRCFIPCPTAPGAVWGGHMSISAADLHRVQDLYRLDDNPGMGPYLLEVRYVDLGIFFIVVRNRLLDPVTIDPVGTYGDSQENSDEDPLSDSSAGDMEDEFPDFFVMPETAIATYGKALFAADCTAKKYEIPLYFADAMIRGGPPNSHWWVFVHSTDDAGPLKIWLRVNQGAHTPNPTHLLAARGWKRIVRNNNLRQGDFILFQIRSLNLRVLLLELPQPLF</sequence>
<feature type="transmembrane region" description="Helical" evidence="7">
    <location>
        <begin position="44"/>
        <end position="66"/>
    </location>
</feature>
<protein>
    <recommendedName>
        <fullName evidence="10">TF-B3 domain-containing protein</fullName>
    </recommendedName>
</protein>
<reference evidence="8 9" key="1">
    <citation type="journal article" date="2023" name="Plants (Basel)">
        <title>Bridging the Gap: Combining Genomics and Transcriptomics Approaches to Understand Stylosanthes scabra, an Orphan Legume from the Brazilian Caatinga.</title>
        <authorList>
            <person name="Ferreira-Neto J.R.C."/>
            <person name="da Silva M.D."/>
            <person name="Binneck E."/>
            <person name="de Melo N.F."/>
            <person name="da Silva R.H."/>
            <person name="de Melo A.L.T.M."/>
            <person name="Pandolfi V."/>
            <person name="Bustamante F.O."/>
            <person name="Brasileiro-Vidal A.C."/>
            <person name="Benko-Iseppon A.M."/>
        </authorList>
    </citation>
    <scope>NUCLEOTIDE SEQUENCE [LARGE SCALE GENOMIC DNA]</scope>
    <source>
        <tissue evidence="8">Leaves</tissue>
    </source>
</reference>
<dbReference type="SUPFAM" id="SSF101936">
    <property type="entry name" value="DNA-binding pseudobarrel domain"/>
    <property type="match status" value="1"/>
</dbReference>
<keyword evidence="3" id="KW-0238">DNA-binding</keyword>
<name>A0ABU6QMH8_9FABA</name>
<dbReference type="Proteomes" id="UP001341840">
    <property type="component" value="Unassembled WGS sequence"/>
</dbReference>
<dbReference type="EMBL" id="JASCZI010000642">
    <property type="protein sequence ID" value="MED6112796.1"/>
    <property type="molecule type" value="Genomic_DNA"/>
</dbReference>
<feature type="region of interest" description="Disordered" evidence="6">
    <location>
        <begin position="214"/>
        <end position="233"/>
    </location>
</feature>
<dbReference type="InterPro" id="IPR015300">
    <property type="entry name" value="DNA-bd_pseudobarrel_sf"/>
</dbReference>
<keyword evidence="2" id="KW-0805">Transcription regulation</keyword>
<keyword evidence="9" id="KW-1185">Reference proteome</keyword>
<evidence type="ECO:0000256" key="1">
    <source>
        <dbReference type="ARBA" id="ARBA00004123"/>
    </source>
</evidence>
<comment type="subcellular location">
    <subcellularLocation>
        <location evidence="1">Nucleus</location>
    </subcellularLocation>
</comment>
<keyword evidence="7" id="KW-0812">Transmembrane</keyword>
<organism evidence="8 9">
    <name type="scientific">Stylosanthes scabra</name>
    <dbReference type="NCBI Taxonomy" id="79078"/>
    <lineage>
        <taxon>Eukaryota</taxon>
        <taxon>Viridiplantae</taxon>
        <taxon>Streptophyta</taxon>
        <taxon>Embryophyta</taxon>
        <taxon>Tracheophyta</taxon>
        <taxon>Spermatophyta</taxon>
        <taxon>Magnoliopsida</taxon>
        <taxon>eudicotyledons</taxon>
        <taxon>Gunneridae</taxon>
        <taxon>Pentapetalae</taxon>
        <taxon>rosids</taxon>
        <taxon>fabids</taxon>
        <taxon>Fabales</taxon>
        <taxon>Fabaceae</taxon>
        <taxon>Papilionoideae</taxon>
        <taxon>50 kb inversion clade</taxon>
        <taxon>dalbergioids sensu lato</taxon>
        <taxon>Dalbergieae</taxon>
        <taxon>Pterocarpus clade</taxon>
        <taxon>Stylosanthes</taxon>
    </lineage>
</organism>
<evidence type="ECO:0008006" key="10">
    <source>
        <dbReference type="Google" id="ProtNLM"/>
    </source>
</evidence>
<comment type="caution">
    <text evidence="8">The sequence shown here is derived from an EMBL/GenBank/DDBJ whole genome shotgun (WGS) entry which is preliminary data.</text>
</comment>
<proteinExistence type="predicted"/>
<gene>
    <name evidence="8" type="ORF">PIB30_064985</name>
</gene>